<dbReference type="GO" id="GO:0006103">
    <property type="term" value="P:2-oxoglutarate metabolic process"/>
    <property type="evidence" value="ECO:0007669"/>
    <property type="project" value="TreeGrafter"/>
</dbReference>
<organism evidence="12 13">
    <name type="scientific">Candidatus Marsarchaeota G1 archaeon OSP_D</name>
    <dbReference type="NCBI Taxonomy" id="1978155"/>
    <lineage>
        <taxon>Archaea</taxon>
        <taxon>Candidatus Marsarchaeota</taxon>
        <taxon>Candidatus Marsarchaeota group 1</taxon>
    </lineage>
</organism>
<dbReference type="SUPFAM" id="SSF51905">
    <property type="entry name" value="FAD/NAD(P)-binding domain"/>
    <property type="match status" value="1"/>
</dbReference>
<evidence type="ECO:0000256" key="2">
    <source>
        <dbReference type="ARBA" id="ARBA00007532"/>
    </source>
</evidence>
<keyword evidence="8 9" id="KW-0676">Redox-active center</keyword>
<keyword evidence="5 9" id="KW-0560">Oxidoreductase</keyword>
<keyword evidence="6" id="KW-0520">NAD</keyword>
<evidence type="ECO:0000256" key="7">
    <source>
        <dbReference type="ARBA" id="ARBA00023157"/>
    </source>
</evidence>
<dbReference type="PRINTS" id="PR00411">
    <property type="entry name" value="PNDRDTASEI"/>
</dbReference>
<dbReference type="GO" id="GO:0004148">
    <property type="term" value="F:dihydrolipoyl dehydrogenase (NADH) activity"/>
    <property type="evidence" value="ECO:0007669"/>
    <property type="project" value="TreeGrafter"/>
</dbReference>
<dbReference type="Pfam" id="PF07992">
    <property type="entry name" value="Pyr_redox_2"/>
    <property type="match status" value="1"/>
</dbReference>
<evidence type="ECO:0000256" key="4">
    <source>
        <dbReference type="ARBA" id="ARBA00022827"/>
    </source>
</evidence>
<gene>
    <name evidence="12" type="ORF">B9Q01_07005</name>
</gene>
<comment type="similarity">
    <text evidence="2 9">Belongs to the class-I pyridine nucleotide-disulfide oxidoreductase family.</text>
</comment>
<sequence length="475" mass="53058">MKEYDLVIIGTGSAMNMVDEVIRKNPKIKIAVIDKDEPGGICLTRGCIPSKIMVYPAELVRSVENAKELGVELKIERVSYKKIMKRMRYLIDKEINAIKAGLSSSKNIDYYQAVAKFVAPYTLSVNGELIKAKMIFLTTGSRPYIPKIHGLEEAGYQTSDSIIRMALKKAPKSMVIIGGGYIAAEFGHFFSACGTKVTIIGRNPQFLPDEEPEVSQVVKKVLGKHVNILTGYEVYKVEKAGRLKRVYARQIKTGKQLVVDTSEILVAAGRAPNNDILEPEKAGIELTQDGWIKTNEYLETSQPNVYAFGDADGGYLFKHVANYEAEVVYQNAFLKRRVKVDYHAVPHAVFTYPEVASVGLKEGEAIERYGEQNVLIGFERYEDTAKGEAMNAKHYFVKVILTNQLKILGAHIVGPYASILIQEVINLMYTREQSALPLLESMHIHPSLSEVVQRACSNLMTPAEYHHVLSHYLAH</sequence>
<dbReference type="EMBL" id="NEXC01000052">
    <property type="protein sequence ID" value="PSN82782.1"/>
    <property type="molecule type" value="Genomic_DNA"/>
</dbReference>
<evidence type="ECO:0000256" key="9">
    <source>
        <dbReference type="RuleBase" id="RU003691"/>
    </source>
</evidence>
<keyword evidence="7" id="KW-1015">Disulfide bond</keyword>
<comment type="cofactor">
    <cofactor evidence="1">
        <name>FAD</name>
        <dbReference type="ChEBI" id="CHEBI:57692"/>
    </cofactor>
</comment>
<dbReference type="PANTHER" id="PTHR22912">
    <property type="entry name" value="DISULFIDE OXIDOREDUCTASE"/>
    <property type="match status" value="1"/>
</dbReference>
<dbReference type="PANTHER" id="PTHR22912:SF151">
    <property type="entry name" value="DIHYDROLIPOYL DEHYDROGENASE, MITOCHONDRIAL"/>
    <property type="match status" value="1"/>
</dbReference>
<dbReference type="GO" id="GO:0050660">
    <property type="term" value="F:flavin adenine dinucleotide binding"/>
    <property type="evidence" value="ECO:0007669"/>
    <property type="project" value="TreeGrafter"/>
</dbReference>
<evidence type="ECO:0000259" key="10">
    <source>
        <dbReference type="Pfam" id="PF02852"/>
    </source>
</evidence>
<feature type="domain" description="FAD/NAD(P)-binding" evidence="11">
    <location>
        <begin position="4"/>
        <end position="321"/>
    </location>
</feature>
<dbReference type="Gene3D" id="3.50.50.60">
    <property type="entry name" value="FAD/NAD(P)-binding domain"/>
    <property type="match status" value="2"/>
</dbReference>
<dbReference type="Proteomes" id="UP000240880">
    <property type="component" value="Unassembled WGS sequence"/>
</dbReference>
<reference evidence="12 13" key="1">
    <citation type="submission" date="2017-04" db="EMBL/GenBank/DDBJ databases">
        <title>Novel microbial lineages endemic to geothermal iron-oxide mats fill important gaps in the evolutionary history of Archaea.</title>
        <authorList>
            <person name="Jay Z.J."/>
            <person name="Beam J.P."/>
            <person name="Dlakic M."/>
            <person name="Rusch D.B."/>
            <person name="Kozubal M.A."/>
            <person name="Inskeep W.P."/>
        </authorList>
    </citation>
    <scope>NUCLEOTIDE SEQUENCE [LARGE SCALE GENOMIC DNA]</scope>
    <source>
        <strain evidence="12">OSP_D</strain>
    </source>
</reference>
<dbReference type="Gene3D" id="3.30.390.30">
    <property type="match status" value="1"/>
</dbReference>
<evidence type="ECO:0000259" key="11">
    <source>
        <dbReference type="Pfam" id="PF07992"/>
    </source>
</evidence>
<dbReference type="InterPro" id="IPR023753">
    <property type="entry name" value="FAD/NAD-binding_dom"/>
</dbReference>
<dbReference type="SUPFAM" id="SSF55424">
    <property type="entry name" value="FAD/NAD-linked reductases, dimerisation (C-terminal) domain"/>
    <property type="match status" value="1"/>
</dbReference>
<feature type="domain" description="Pyridine nucleotide-disulphide oxidoreductase dimerisation" evidence="10">
    <location>
        <begin position="345"/>
        <end position="455"/>
    </location>
</feature>
<keyword evidence="4 9" id="KW-0274">FAD</keyword>
<dbReference type="InterPro" id="IPR050151">
    <property type="entry name" value="Class-I_Pyr_Nuc-Dis_Oxidored"/>
</dbReference>
<dbReference type="InterPro" id="IPR012999">
    <property type="entry name" value="Pyr_OxRdtase_I_AS"/>
</dbReference>
<dbReference type="InterPro" id="IPR016156">
    <property type="entry name" value="FAD/NAD-linked_Rdtase_dimer_sf"/>
</dbReference>
<evidence type="ECO:0000313" key="12">
    <source>
        <dbReference type="EMBL" id="PSN82782.1"/>
    </source>
</evidence>
<dbReference type="AlphaFoldDB" id="A0A2R6A8L0"/>
<name>A0A2R6A8L0_9ARCH</name>
<dbReference type="InterPro" id="IPR004099">
    <property type="entry name" value="Pyr_nucl-diS_OxRdtase_dimer"/>
</dbReference>
<keyword evidence="3 9" id="KW-0285">Flavoprotein</keyword>
<evidence type="ECO:0000313" key="13">
    <source>
        <dbReference type="Proteomes" id="UP000240880"/>
    </source>
</evidence>
<dbReference type="PROSITE" id="PS00076">
    <property type="entry name" value="PYRIDINE_REDOX_1"/>
    <property type="match status" value="1"/>
</dbReference>
<evidence type="ECO:0000256" key="8">
    <source>
        <dbReference type="ARBA" id="ARBA00023284"/>
    </source>
</evidence>
<evidence type="ECO:0000256" key="1">
    <source>
        <dbReference type="ARBA" id="ARBA00001974"/>
    </source>
</evidence>
<dbReference type="NCBIfam" id="NF004947">
    <property type="entry name" value="PRK06292.2-5"/>
    <property type="match status" value="1"/>
</dbReference>
<evidence type="ECO:0000256" key="3">
    <source>
        <dbReference type="ARBA" id="ARBA00022630"/>
    </source>
</evidence>
<proteinExistence type="inferred from homology"/>
<dbReference type="PRINTS" id="PR00368">
    <property type="entry name" value="FADPNR"/>
</dbReference>
<evidence type="ECO:0000256" key="6">
    <source>
        <dbReference type="ARBA" id="ARBA00023027"/>
    </source>
</evidence>
<comment type="caution">
    <text evidence="12">The sequence shown here is derived from an EMBL/GenBank/DDBJ whole genome shotgun (WGS) entry which is preliminary data.</text>
</comment>
<dbReference type="InterPro" id="IPR036188">
    <property type="entry name" value="FAD/NAD-bd_sf"/>
</dbReference>
<accession>A0A2R6A8L0</accession>
<evidence type="ECO:0000256" key="5">
    <source>
        <dbReference type="ARBA" id="ARBA00023002"/>
    </source>
</evidence>
<dbReference type="InterPro" id="IPR001100">
    <property type="entry name" value="Pyr_nuc-diS_OxRdtase"/>
</dbReference>
<protein>
    <submittedName>
        <fullName evidence="12">Dihydrolipoyl dehydrogenase</fullName>
    </submittedName>
</protein>
<dbReference type="PIRSF" id="PIRSF000350">
    <property type="entry name" value="Mercury_reductase_MerA"/>
    <property type="match status" value="1"/>
</dbReference>
<dbReference type="Pfam" id="PF02852">
    <property type="entry name" value="Pyr_redox_dim"/>
    <property type="match status" value="1"/>
</dbReference>